<sequence length="883" mass="98816">MAKPRKQYQSCDRCRQGRRACDAVTNGANPLQRGAAQVVACSNCQKSKRKCTFNWLQQLPRGSLPERLKQKFSKDYDFVHYEQDLQPLRMARLRPQPASLSGDMPMDAPLQPSSGHGDCHHAQDARSADLAIDSGSLPWTGDLSGTAAHTSGYAPQSSHSLGTSPSAIPASDVGGEEGFLMSKRLDEAGTVMTFDTWEPPSLSSSSSWPAHLPIVGYKLSLGIPKGVEEYATTTHAGPGHAAEIGGAPHGSFAADQSMYQPVHYPPIDFSTPSQEAEVSGQELQLVQRYTKGQISRKLLQIYLESFENIPALYFQGWNWRYMQDHTPLRGSFSFLQLAKNLDKMLDPLRRQPLSQQDSLKASNAFTYALMAFASQWLQPDQAKSAEFTDQWAIHTAGTKFGEVQSPLQQELQREAEDALRSCLGLTSFQVILAQLLFSWFRKPRVADKNLFGTSPAHHESTSPQSPGTHSPLDHTVLAVRQLLSWKRDIISSANEAADSIPRRGLVLSKLIPRQGYLAFSVMFRFGVMCDTTTAVMKDRLPVIPDQESVFEIEDVEPSEYSASEAVFSANRAVSMWDSLAPESVCQFGMTAPRWPWTDEVAARVLQEVLALKNLLWRRLPVIQTSIASVSAPYDLEKHIGETCQIYQYVTKQYSEFLEDCRAHLAQLSLKLKSWYLMICSHWHLACLILARHIELIDGTGQSESVQRSLRQSSALVWGIRKENAYAISRVASVATLPDFCSMSCAREDKFFFFADQGALTTEPWSEVLYQSITRSCEILFFWIACTKEPSLDPDQLFWLRANTNILDLIENVSSCIEALKYLGGRSDHIMCTAISMDLRLQELKMDTSLQTQPDGLGWRSWGQGPTYDYLFSYDHLSYSDPLF</sequence>
<dbReference type="GO" id="GO:0008270">
    <property type="term" value="F:zinc ion binding"/>
    <property type="evidence" value="ECO:0007669"/>
    <property type="project" value="InterPro"/>
</dbReference>
<keyword evidence="3" id="KW-0805">Transcription regulation</keyword>
<evidence type="ECO:0000256" key="1">
    <source>
        <dbReference type="ARBA" id="ARBA00004123"/>
    </source>
</evidence>
<comment type="caution">
    <text evidence="9">The sequence shown here is derived from an EMBL/GenBank/DDBJ whole genome shotgun (WGS) entry which is preliminary data.</text>
</comment>
<dbReference type="EMBL" id="NAJM01000019">
    <property type="protein sequence ID" value="RVX71094.1"/>
    <property type="molecule type" value="Genomic_DNA"/>
</dbReference>
<gene>
    <name evidence="9" type="ORF">B0A52_03460</name>
</gene>
<dbReference type="OrthoDB" id="5958943at2759"/>
<dbReference type="InterPro" id="IPR036864">
    <property type="entry name" value="Zn2-C6_fun-type_DNA-bd_sf"/>
</dbReference>
<feature type="compositionally biased region" description="Polar residues" evidence="7">
    <location>
        <begin position="148"/>
        <end position="166"/>
    </location>
</feature>
<dbReference type="SUPFAM" id="SSF57701">
    <property type="entry name" value="Zn2/Cys6 DNA-binding domain"/>
    <property type="match status" value="1"/>
</dbReference>
<dbReference type="VEuPathDB" id="FungiDB:PV10_06068"/>
<keyword evidence="5" id="KW-0804">Transcription</keyword>
<evidence type="ECO:0000256" key="2">
    <source>
        <dbReference type="ARBA" id="ARBA00022723"/>
    </source>
</evidence>
<keyword evidence="6" id="KW-0539">Nucleus</keyword>
<feature type="region of interest" description="Disordered" evidence="7">
    <location>
        <begin position="148"/>
        <end position="174"/>
    </location>
</feature>
<comment type="subcellular location">
    <subcellularLocation>
        <location evidence="1">Nucleus</location>
    </subcellularLocation>
</comment>
<evidence type="ECO:0000256" key="3">
    <source>
        <dbReference type="ARBA" id="ARBA00023015"/>
    </source>
</evidence>
<keyword evidence="2" id="KW-0479">Metal-binding</keyword>
<dbReference type="PANTHER" id="PTHR46910:SF3">
    <property type="entry name" value="HALOTOLERANCE PROTEIN 9-RELATED"/>
    <property type="match status" value="1"/>
</dbReference>
<dbReference type="PANTHER" id="PTHR46910">
    <property type="entry name" value="TRANSCRIPTION FACTOR PDR1"/>
    <property type="match status" value="1"/>
</dbReference>
<dbReference type="GO" id="GO:0003677">
    <property type="term" value="F:DNA binding"/>
    <property type="evidence" value="ECO:0007669"/>
    <property type="project" value="UniProtKB-KW"/>
</dbReference>
<protein>
    <recommendedName>
        <fullName evidence="8">Zn(2)-C6 fungal-type domain-containing protein</fullName>
    </recommendedName>
</protein>
<dbReference type="AlphaFoldDB" id="A0A438N613"/>
<name>A0A438N613_EXOME</name>
<evidence type="ECO:0000256" key="4">
    <source>
        <dbReference type="ARBA" id="ARBA00023125"/>
    </source>
</evidence>
<feature type="region of interest" description="Disordered" evidence="7">
    <location>
        <begin position="96"/>
        <end position="124"/>
    </location>
</feature>
<evidence type="ECO:0000256" key="7">
    <source>
        <dbReference type="SAM" id="MobiDB-lite"/>
    </source>
</evidence>
<evidence type="ECO:0000313" key="10">
    <source>
        <dbReference type="Proteomes" id="UP000288859"/>
    </source>
</evidence>
<dbReference type="GO" id="GO:0005634">
    <property type="term" value="C:nucleus"/>
    <property type="evidence" value="ECO:0007669"/>
    <property type="project" value="UniProtKB-SubCell"/>
</dbReference>
<reference evidence="9 10" key="1">
    <citation type="submission" date="2017-03" db="EMBL/GenBank/DDBJ databases">
        <title>Genomes of endolithic fungi from Antarctica.</title>
        <authorList>
            <person name="Coleine C."/>
            <person name="Masonjones S."/>
            <person name="Stajich J.E."/>
        </authorList>
    </citation>
    <scope>NUCLEOTIDE SEQUENCE [LARGE SCALE GENOMIC DNA]</scope>
    <source>
        <strain evidence="9 10">CCFEE 6314</strain>
    </source>
</reference>
<dbReference type="CDD" id="cd00067">
    <property type="entry name" value="GAL4"/>
    <property type="match status" value="1"/>
</dbReference>
<feature type="domain" description="Zn(2)-C6 fungal-type" evidence="8">
    <location>
        <begin position="10"/>
        <end position="53"/>
    </location>
</feature>
<dbReference type="PROSITE" id="PS50048">
    <property type="entry name" value="ZN2_CY6_FUNGAL_2"/>
    <property type="match status" value="1"/>
</dbReference>
<dbReference type="GO" id="GO:0000981">
    <property type="term" value="F:DNA-binding transcription factor activity, RNA polymerase II-specific"/>
    <property type="evidence" value="ECO:0007669"/>
    <property type="project" value="InterPro"/>
</dbReference>
<evidence type="ECO:0000256" key="5">
    <source>
        <dbReference type="ARBA" id="ARBA00023163"/>
    </source>
</evidence>
<feature type="region of interest" description="Disordered" evidence="7">
    <location>
        <begin position="451"/>
        <end position="471"/>
    </location>
</feature>
<proteinExistence type="predicted"/>
<dbReference type="InterPro" id="IPR001138">
    <property type="entry name" value="Zn2Cys6_DnaBD"/>
</dbReference>
<evidence type="ECO:0000313" key="9">
    <source>
        <dbReference type="EMBL" id="RVX71094.1"/>
    </source>
</evidence>
<dbReference type="InterPro" id="IPR050987">
    <property type="entry name" value="AtrR-like"/>
</dbReference>
<organism evidence="9 10">
    <name type="scientific">Exophiala mesophila</name>
    <name type="common">Black yeast-like fungus</name>
    <dbReference type="NCBI Taxonomy" id="212818"/>
    <lineage>
        <taxon>Eukaryota</taxon>
        <taxon>Fungi</taxon>
        <taxon>Dikarya</taxon>
        <taxon>Ascomycota</taxon>
        <taxon>Pezizomycotina</taxon>
        <taxon>Eurotiomycetes</taxon>
        <taxon>Chaetothyriomycetidae</taxon>
        <taxon>Chaetothyriales</taxon>
        <taxon>Herpotrichiellaceae</taxon>
        <taxon>Exophiala</taxon>
    </lineage>
</organism>
<accession>A0A438N613</accession>
<dbReference type="Gene3D" id="4.10.240.10">
    <property type="entry name" value="Zn(2)-C6 fungal-type DNA-binding domain"/>
    <property type="match status" value="1"/>
</dbReference>
<keyword evidence="4" id="KW-0238">DNA-binding</keyword>
<evidence type="ECO:0000259" key="8">
    <source>
        <dbReference type="PROSITE" id="PS50048"/>
    </source>
</evidence>
<dbReference type="SMART" id="SM00066">
    <property type="entry name" value="GAL4"/>
    <property type="match status" value="1"/>
</dbReference>
<dbReference type="Proteomes" id="UP000288859">
    <property type="component" value="Unassembled WGS sequence"/>
</dbReference>
<evidence type="ECO:0000256" key="6">
    <source>
        <dbReference type="ARBA" id="ARBA00023242"/>
    </source>
</evidence>